<evidence type="ECO:0000313" key="6">
    <source>
        <dbReference type="EMBL" id="GGU52803.1"/>
    </source>
</evidence>
<evidence type="ECO:0000313" key="7">
    <source>
        <dbReference type="Proteomes" id="UP000654471"/>
    </source>
</evidence>
<dbReference type="PANTHER" id="PTHR33204">
    <property type="entry name" value="TRANSCRIPTIONAL REGULATOR, MARR FAMILY"/>
    <property type="match status" value="1"/>
</dbReference>
<dbReference type="EMBL" id="BMRP01000004">
    <property type="protein sequence ID" value="GGU52803.1"/>
    <property type="molecule type" value="Genomic_DNA"/>
</dbReference>
<dbReference type="InterPro" id="IPR036390">
    <property type="entry name" value="WH_DNA-bd_sf"/>
</dbReference>
<organism evidence="6 7">
    <name type="scientific">Streptomyces albospinus</name>
    <dbReference type="NCBI Taxonomy" id="285515"/>
    <lineage>
        <taxon>Bacteria</taxon>
        <taxon>Bacillati</taxon>
        <taxon>Actinomycetota</taxon>
        <taxon>Actinomycetes</taxon>
        <taxon>Kitasatosporales</taxon>
        <taxon>Streptomycetaceae</taxon>
        <taxon>Streptomyces</taxon>
    </lineage>
</organism>
<dbReference type="InterPro" id="IPR036388">
    <property type="entry name" value="WH-like_DNA-bd_sf"/>
</dbReference>
<dbReference type="PANTHER" id="PTHR33204:SF37">
    <property type="entry name" value="HTH-TYPE TRANSCRIPTIONAL REGULATOR YODB"/>
    <property type="match status" value="1"/>
</dbReference>
<reference evidence="7" key="1">
    <citation type="journal article" date="2019" name="Int. J. Syst. Evol. Microbiol.">
        <title>The Global Catalogue of Microorganisms (GCM) 10K type strain sequencing project: providing services to taxonomists for standard genome sequencing and annotation.</title>
        <authorList>
            <consortium name="The Broad Institute Genomics Platform"/>
            <consortium name="The Broad Institute Genome Sequencing Center for Infectious Disease"/>
            <person name="Wu L."/>
            <person name="Ma J."/>
        </authorList>
    </citation>
    <scope>NUCLEOTIDE SEQUENCE [LARGE SCALE GENOMIC DNA]</scope>
    <source>
        <strain evidence="7">JCM 3399</strain>
    </source>
</reference>
<dbReference type="PROSITE" id="PS51118">
    <property type="entry name" value="HTH_HXLR"/>
    <property type="match status" value="1"/>
</dbReference>
<sequence>MAALDLFGRRWSLRILWELRDGPLGFRPLQKRCDDMSSSVMRQRLTELHDALVVHQLPDSRYELTPLGREAYEALRPLVHWADHWAAVLETGPAGTPAAGLPKPVSRPDTAGRD</sequence>
<dbReference type="InterPro" id="IPR002577">
    <property type="entry name" value="HTH_HxlR"/>
</dbReference>
<feature type="region of interest" description="Disordered" evidence="4">
    <location>
        <begin position="93"/>
        <end position="114"/>
    </location>
</feature>
<protein>
    <recommendedName>
        <fullName evidence="5">HTH hxlR-type domain-containing protein</fullName>
    </recommendedName>
</protein>
<evidence type="ECO:0000256" key="1">
    <source>
        <dbReference type="ARBA" id="ARBA00023015"/>
    </source>
</evidence>
<dbReference type="Pfam" id="PF01638">
    <property type="entry name" value="HxlR"/>
    <property type="match status" value="1"/>
</dbReference>
<dbReference type="Gene3D" id="1.10.10.10">
    <property type="entry name" value="Winged helix-like DNA-binding domain superfamily/Winged helix DNA-binding domain"/>
    <property type="match status" value="1"/>
</dbReference>
<feature type="domain" description="HTH hxlR-type" evidence="5">
    <location>
        <begin position="1"/>
        <end position="90"/>
    </location>
</feature>
<evidence type="ECO:0000256" key="3">
    <source>
        <dbReference type="ARBA" id="ARBA00023163"/>
    </source>
</evidence>
<gene>
    <name evidence="6" type="ORF">GCM10010211_16650</name>
</gene>
<evidence type="ECO:0000259" key="5">
    <source>
        <dbReference type="PROSITE" id="PS51118"/>
    </source>
</evidence>
<dbReference type="Proteomes" id="UP000654471">
    <property type="component" value="Unassembled WGS sequence"/>
</dbReference>
<keyword evidence="7" id="KW-1185">Reference proteome</keyword>
<dbReference type="RefSeq" id="WP_189297910.1">
    <property type="nucleotide sequence ID" value="NZ_BMRP01000004.1"/>
</dbReference>
<evidence type="ECO:0000256" key="4">
    <source>
        <dbReference type="SAM" id="MobiDB-lite"/>
    </source>
</evidence>
<proteinExistence type="predicted"/>
<keyword evidence="1" id="KW-0805">Transcription regulation</keyword>
<accession>A0ABQ2UUR2</accession>
<keyword evidence="3" id="KW-0804">Transcription</keyword>
<dbReference type="SUPFAM" id="SSF46785">
    <property type="entry name" value="Winged helix' DNA-binding domain"/>
    <property type="match status" value="1"/>
</dbReference>
<keyword evidence="2" id="KW-0238">DNA-binding</keyword>
<comment type="caution">
    <text evidence="6">The sequence shown here is derived from an EMBL/GenBank/DDBJ whole genome shotgun (WGS) entry which is preliminary data.</text>
</comment>
<name>A0ABQ2UUR2_9ACTN</name>
<evidence type="ECO:0000256" key="2">
    <source>
        <dbReference type="ARBA" id="ARBA00023125"/>
    </source>
</evidence>